<accession>A0A0A9DE43</accession>
<dbReference type="EMBL" id="GBRH01211036">
    <property type="protein sequence ID" value="JAD86859.1"/>
    <property type="molecule type" value="Transcribed_RNA"/>
</dbReference>
<organism evidence="2">
    <name type="scientific">Arundo donax</name>
    <name type="common">Giant reed</name>
    <name type="synonym">Donax arundinaceus</name>
    <dbReference type="NCBI Taxonomy" id="35708"/>
    <lineage>
        <taxon>Eukaryota</taxon>
        <taxon>Viridiplantae</taxon>
        <taxon>Streptophyta</taxon>
        <taxon>Embryophyta</taxon>
        <taxon>Tracheophyta</taxon>
        <taxon>Spermatophyta</taxon>
        <taxon>Magnoliopsida</taxon>
        <taxon>Liliopsida</taxon>
        <taxon>Poales</taxon>
        <taxon>Poaceae</taxon>
        <taxon>PACMAD clade</taxon>
        <taxon>Arundinoideae</taxon>
        <taxon>Arundineae</taxon>
        <taxon>Arundo</taxon>
    </lineage>
</organism>
<evidence type="ECO:0000313" key="2">
    <source>
        <dbReference type="EMBL" id="JAD86859.1"/>
    </source>
</evidence>
<name>A0A0A9DE43_ARUDO</name>
<feature type="signal peptide" evidence="1">
    <location>
        <begin position="1"/>
        <end position="18"/>
    </location>
</feature>
<reference evidence="2" key="2">
    <citation type="journal article" date="2015" name="Data Brief">
        <title>Shoot transcriptome of the giant reed, Arundo donax.</title>
        <authorList>
            <person name="Barrero R.A."/>
            <person name="Guerrero F.D."/>
            <person name="Moolhuijzen P."/>
            <person name="Goolsby J.A."/>
            <person name="Tidwell J."/>
            <person name="Bellgard S.E."/>
            <person name="Bellgard M.I."/>
        </authorList>
    </citation>
    <scope>NUCLEOTIDE SEQUENCE</scope>
    <source>
        <tissue evidence="2">Shoot tissue taken approximately 20 cm above the soil surface</tissue>
    </source>
</reference>
<reference evidence="2" key="1">
    <citation type="submission" date="2014-09" db="EMBL/GenBank/DDBJ databases">
        <authorList>
            <person name="Magalhaes I.L.F."/>
            <person name="Oliveira U."/>
            <person name="Santos F.R."/>
            <person name="Vidigal T.H.D.A."/>
            <person name="Brescovit A.D."/>
            <person name="Santos A.J."/>
        </authorList>
    </citation>
    <scope>NUCLEOTIDE SEQUENCE</scope>
    <source>
        <tissue evidence="2">Shoot tissue taken approximately 20 cm above the soil surface</tissue>
    </source>
</reference>
<feature type="chain" id="PRO_5002061271" evidence="1">
    <location>
        <begin position="19"/>
        <end position="68"/>
    </location>
</feature>
<keyword evidence="1" id="KW-0732">Signal</keyword>
<evidence type="ECO:0000256" key="1">
    <source>
        <dbReference type="SAM" id="SignalP"/>
    </source>
</evidence>
<sequence length="68" mass="7353">MQVFGVIVKFCNFICVLGQVSYPSLNHLSMFSLSYVSPDAIITGSRISFIDIGQQNSGGGMAAPDEFF</sequence>
<proteinExistence type="predicted"/>
<protein>
    <submittedName>
        <fullName evidence="2">Uncharacterized protein</fullName>
    </submittedName>
</protein>
<dbReference type="AlphaFoldDB" id="A0A0A9DE43"/>